<feature type="compositionally biased region" description="Basic and acidic residues" evidence="4">
    <location>
        <begin position="229"/>
        <end position="245"/>
    </location>
</feature>
<evidence type="ECO:0000313" key="6">
    <source>
        <dbReference type="Proteomes" id="UP000825935"/>
    </source>
</evidence>
<protein>
    <submittedName>
        <fullName evidence="5">Uncharacterized protein</fullName>
    </submittedName>
</protein>
<accession>A0A8T2TV14</accession>
<keyword evidence="3" id="KW-0472">Membrane</keyword>
<organism evidence="5 6">
    <name type="scientific">Ceratopteris richardii</name>
    <name type="common">Triangle waterfern</name>
    <dbReference type="NCBI Taxonomy" id="49495"/>
    <lineage>
        <taxon>Eukaryota</taxon>
        <taxon>Viridiplantae</taxon>
        <taxon>Streptophyta</taxon>
        <taxon>Embryophyta</taxon>
        <taxon>Tracheophyta</taxon>
        <taxon>Polypodiopsida</taxon>
        <taxon>Polypodiidae</taxon>
        <taxon>Polypodiales</taxon>
        <taxon>Pteridineae</taxon>
        <taxon>Pteridaceae</taxon>
        <taxon>Parkerioideae</taxon>
        <taxon>Ceratopteris</taxon>
    </lineage>
</organism>
<comment type="subcellular location">
    <subcellularLocation>
        <location evidence="1">Membrane</location>
    </subcellularLocation>
</comment>
<dbReference type="PANTHER" id="PTHR47461">
    <property type="entry name" value="PHYTOLONGIN PHYL1.2"/>
    <property type="match status" value="1"/>
</dbReference>
<evidence type="ECO:0000256" key="4">
    <source>
        <dbReference type="SAM" id="MobiDB-lite"/>
    </source>
</evidence>
<keyword evidence="6" id="KW-1185">Reference proteome</keyword>
<sequence length="291" mass="31934">MAMFRKASYSPSSTTGNGARNMHDGQDHAPSPLSCLIYYAAVAQGASILSEYTIEENTSLSHLAVSCLQNVPALHSRFSHTANQLRFTCLLDNAATYCAITDEALCKEEVYNFLGKTRDAFNCFGKGRGVSFTLGAYLLDGAMVSIMTDLAASFVGIPRKEKENSRSHAEPPAALHRSVVDLPISSSSSAASPFESSCQRLASESVEPHSGYKAPQWPISNNGNREKKKFREQVKAHTETKERKPFRNINDLRNAVDGGFPPSPEKNSSIDDQKICRRKVSCVPHWIYPLA</sequence>
<dbReference type="Gene3D" id="3.30.450.50">
    <property type="entry name" value="Longin domain"/>
    <property type="match status" value="1"/>
</dbReference>
<feature type="region of interest" description="Disordered" evidence="4">
    <location>
        <begin position="205"/>
        <end position="245"/>
    </location>
</feature>
<dbReference type="GO" id="GO:0016020">
    <property type="term" value="C:membrane"/>
    <property type="evidence" value="ECO:0007669"/>
    <property type="project" value="UniProtKB-SubCell"/>
</dbReference>
<dbReference type="InterPro" id="IPR011012">
    <property type="entry name" value="Longin-like_dom_sf"/>
</dbReference>
<name>A0A8T2TV14_CERRI</name>
<dbReference type="CDD" id="cd14824">
    <property type="entry name" value="Longin"/>
    <property type="match status" value="1"/>
</dbReference>
<feature type="compositionally biased region" description="Polar residues" evidence="4">
    <location>
        <begin position="9"/>
        <end position="18"/>
    </location>
</feature>
<dbReference type="OrthoDB" id="1918034at2759"/>
<reference evidence="5" key="1">
    <citation type="submission" date="2021-08" db="EMBL/GenBank/DDBJ databases">
        <title>WGS assembly of Ceratopteris richardii.</title>
        <authorList>
            <person name="Marchant D.B."/>
            <person name="Chen G."/>
            <person name="Jenkins J."/>
            <person name="Shu S."/>
            <person name="Leebens-Mack J."/>
            <person name="Grimwood J."/>
            <person name="Schmutz J."/>
            <person name="Soltis P."/>
            <person name="Soltis D."/>
            <person name="Chen Z.-H."/>
        </authorList>
    </citation>
    <scope>NUCLEOTIDE SEQUENCE</scope>
    <source>
        <strain evidence="5">Whitten #5841</strain>
        <tissue evidence="5">Leaf</tissue>
    </source>
</reference>
<proteinExistence type="inferred from homology"/>
<evidence type="ECO:0000256" key="3">
    <source>
        <dbReference type="ARBA" id="ARBA00023136"/>
    </source>
</evidence>
<dbReference type="SUPFAM" id="SSF64356">
    <property type="entry name" value="SNARE-like"/>
    <property type="match status" value="1"/>
</dbReference>
<comment type="caution">
    <text evidence="5">The sequence shown here is derived from an EMBL/GenBank/DDBJ whole genome shotgun (WGS) entry which is preliminary data.</text>
</comment>
<evidence type="ECO:0000256" key="1">
    <source>
        <dbReference type="ARBA" id="ARBA00004370"/>
    </source>
</evidence>
<evidence type="ECO:0000313" key="5">
    <source>
        <dbReference type="EMBL" id="KAH7426702.1"/>
    </source>
</evidence>
<feature type="region of interest" description="Disordered" evidence="4">
    <location>
        <begin position="1"/>
        <end position="24"/>
    </location>
</feature>
<dbReference type="EMBL" id="CM035415">
    <property type="protein sequence ID" value="KAH7426702.1"/>
    <property type="molecule type" value="Genomic_DNA"/>
</dbReference>
<dbReference type="InterPro" id="IPR044783">
    <property type="entry name" value="PHYL"/>
</dbReference>
<dbReference type="AlphaFoldDB" id="A0A8T2TV14"/>
<dbReference type="PANTHER" id="PTHR47461:SF1">
    <property type="entry name" value="PHYTOLONGIN PHYL1.2"/>
    <property type="match status" value="1"/>
</dbReference>
<comment type="similarity">
    <text evidence="2">Belongs to the synaptobrevin family.</text>
</comment>
<evidence type="ECO:0000256" key="2">
    <source>
        <dbReference type="ARBA" id="ARBA00008025"/>
    </source>
</evidence>
<dbReference type="Proteomes" id="UP000825935">
    <property type="component" value="Chromosome 10"/>
</dbReference>
<dbReference type="InterPro" id="IPR010908">
    <property type="entry name" value="Longin_dom"/>
</dbReference>
<gene>
    <name evidence="5" type="ORF">KP509_10G013100</name>
</gene>